<dbReference type="GO" id="GO:0016887">
    <property type="term" value="F:ATP hydrolysis activity"/>
    <property type="evidence" value="ECO:0007669"/>
    <property type="project" value="InterPro"/>
</dbReference>
<feature type="domain" description="ATPase AAA-type core" evidence="1">
    <location>
        <begin position="166"/>
        <end position="283"/>
    </location>
</feature>
<dbReference type="Proteomes" id="UP000194968">
    <property type="component" value="Unassembled WGS sequence"/>
</dbReference>
<comment type="caution">
    <text evidence="2">The sequence shown here is derived from an EMBL/GenBank/DDBJ whole genome shotgun (WGS) entry which is preliminary data.</text>
</comment>
<dbReference type="PANTHER" id="PTHR43581:SF2">
    <property type="entry name" value="EXCINUCLEASE ATPASE SUBUNIT"/>
    <property type="match status" value="1"/>
</dbReference>
<dbReference type="Pfam" id="PF13304">
    <property type="entry name" value="AAA_21"/>
    <property type="match status" value="1"/>
</dbReference>
<organism evidence="2 3">
    <name type="scientific">Gilliamella apis</name>
    <dbReference type="NCBI Taxonomy" id="1970738"/>
    <lineage>
        <taxon>Bacteria</taxon>
        <taxon>Pseudomonadati</taxon>
        <taxon>Pseudomonadota</taxon>
        <taxon>Gammaproteobacteria</taxon>
        <taxon>Orbales</taxon>
        <taxon>Orbaceae</taxon>
        <taxon>Gilliamella</taxon>
    </lineage>
</organism>
<evidence type="ECO:0000313" key="2">
    <source>
        <dbReference type="EMBL" id="OTQ51548.1"/>
    </source>
</evidence>
<dbReference type="AlphaFoldDB" id="A0A242NXI1"/>
<dbReference type="InterPro" id="IPR027417">
    <property type="entry name" value="P-loop_NTPase"/>
</dbReference>
<dbReference type="SUPFAM" id="SSF52540">
    <property type="entry name" value="P-loop containing nucleoside triphosphate hydrolases"/>
    <property type="match status" value="1"/>
</dbReference>
<name>A0A242NXI1_9GAMM</name>
<reference evidence="2 3" key="1">
    <citation type="submission" date="2017-03" db="EMBL/GenBank/DDBJ databases">
        <title>Comparative genomics of honeybee gut symbionts reveal geographically distinct and subgroup specific antibiotic resistance.</title>
        <authorList>
            <person name="Ludvigsen J."/>
            <person name="Porcellato D."/>
            <person name="Labee-Lund T.M."/>
            <person name="Amdam G.V."/>
            <person name="Rudi K."/>
        </authorList>
    </citation>
    <scope>NUCLEOTIDE SEQUENCE [LARGE SCALE GENOMIC DNA]</scope>
    <source>
        <strain evidence="2 3">A-4-12</strain>
    </source>
</reference>
<accession>A0A242NXI1</accession>
<protein>
    <submittedName>
        <fullName evidence="2">Recombinase RecF</fullName>
    </submittedName>
</protein>
<evidence type="ECO:0000313" key="3">
    <source>
        <dbReference type="Proteomes" id="UP000194968"/>
    </source>
</evidence>
<sequence>MKIESLKIENVGGISSLSLDSFDPNLNIICGENGIGKTNILDSIASLFSSYEPISISVKSGFEQGCIKSSVDGKVISRPIKKKYTNLTYKTWECVNDENANFNLLYLKVNRVFKYRRESSINSDPDVINRTTENAEGLDNDDIKQWFVSRYLHSAHVNNLTDVQQENIKLAISCFSLLDNKVTFCKTTTQNEIIVKTPTGEIYFELLSSGFRSILFILLGIIKEIEYRFQDNNVLASDFNGIILIDEIELHLHPEWQGKVCSVLTKTFPKAQFIISTHSPHVIQTAEANEVIALSGENGHLEKRTLDIAPHGFKGWTVEEILTDVMGMRDVRTEKYREVYTKFSRALDDNDIKAATEAHNELDKLLHPTYPLRALFKMQLDGLKG</sequence>
<dbReference type="InterPro" id="IPR051396">
    <property type="entry name" value="Bact_Antivir_Def_Nuclease"/>
</dbReference>
<dbReference type="Gene3D" id="3.40.50.300">
    <property type="entry name" value="P-loop containing nucleotide triphosphate hydrolases"/>
    <property type="match status" value="1"/>
</dbReference>
<dbReference type="GO" id="GO:0005524">
    <property type="term" value="F:ATP binding"/>
    <property type="evidence" value="ECO:0007669"/>
    <property type="project" value="InterPro"/>
</dbReference>
<gene>
    <name evidence="2" type="ORF">B6D06_02815</name>
</gene>
<evidence type="ECO:0000259" key="1">
    <source>
        <dbReference type="Pfam" id="PF13304"/>
    </source>
</evidence>
<dbReference type="OrthoDB" id="9815944at2"/>
<proteinExistence type="predicted"/>
<dbReference type="InterPro" id="IPR003959">
    <property type="entry name" value="ATPase_AAA_core"/>
</dbReference>
<dbReference type="PANTHER" id="PTHR43581">
    <property type="entry name" value="ATP/GTP PHOSPHATASE"/>
    <property type="match status" value="1"/>
</dbReference>
<dbReference type="EMBL" id="NASK01000078">
    <property type="protein sequence ID" value="OTQ51548.1"/>
    <property type="molecule type" value="Genomic_DNA"/>
</dbReference>